<dbReference type="EMBL" id="MCFH01000174">
    <property type="protein sequence ID" value="ORX35500.1"/>
    <property type="molecule type" value="Genomic_DNA"/>
</dbReference>
<protein>
    <submittedName>
        <fullName evidence="1">Uncharacterized protein</fullName>
    </submittedName>
</protein>
<keyword evidence="2" id="KW-1185">Reference proteome</keyword>
<accession>A0A1Y1UBT0</accession>
<organism evidence="1 2">
    <name type="scientific">Piromyces finnis</name>
    <dbReference type="NCBI Taxonomy" id="1754191"/>
    <lineage>
        <taxon>Eukaryota</taxon>
        <taxon>Fungi</taxon>
        <taxon>Fungi incertae sedis</taxon>
        <taxon>Chytridiomycota</taxon>
        <taxon>Chytridiomycota incertae sedis</taxon>
        <taxon>Neocallimastigomycetes</taxon>
        <taxon>Neocallimastigales</taxon>
        <taxon>Neocallimastigaceae</taxon>
        <taxon>Piromyces</taxon>
    </lineage>
</organism>
<name>A0A1Y1UBT0_9FUNG</name>
<reference evidence="1 2" key="2">
    <citation type="submission" date="2016-08" db="EMBL/GenBank/DDBJ databases">
        <title>Pervasive Adenine N6-methylation of Active Genes in Fungi.</title>
        <authorList>
            <consortium name="DOE Joint Genome Institute"/>
            <person name="Mondo S.J."/>
            <person name="Dannebaum R.O."/>
            <person name="Kuo R.C."/>
            <person name="Labutti K."/>
            <person name="Haridas S."/>
            <person name="Kuo A."/>
            <person name="Salamov A."/>
            <person name="Ahrendt S.R."/>
            <person name="Lipzen A."/>
            <person name="Sullivan W."/>
            <person name="Andreopoulos W.B."/>
            <person name="Clum A."/>
            <person name="Lindquist E."/>
            <person name="Daum C."/>
            <person name="Ramamoorthy G.K."/>
            <person name="Gryganskyi A."/>
            <person name="Culley D."/>
            <person name="Magnuson J.K."/>
            <person name="James T.Y."/>
            <person name="O'Malley M.A."/>
            <person name="Stajich J.E."/>
            <person name="Spatafora J.W."/>
            <person name="Visel A."/>
            <person name="Grigoriev I.V."/>
        </authorList>
    </citation>
    <scope>NUCLEOTIDE SEQUENCE [LARGE SCALE GENOMIC DNA]</scope>
    <source>
        <strain evidence="2">finn</strain>
    </source>
</reference>
<reference evidence="1 2" key="1">
    <citation type="submission" date="2016-08" db="EMBL/GenBank/DDBJ databases">
        <title>Genomes of anaerobic fungi encode conserved fungal cellulosomes for biomass hydrolysis.</title>
        <authorList>
            <consortium name="DOE Joint Genome Institute"/>
            <person name="Haitjema C.H."/>
            <person name="Gilmore S.P."/>
            <person name="Henske J.K."/>
            <person name="Solomon K.V."/>
            <person name="De Groot R."/>
            <person name="Kuo A."/>
            <person name="Mondo S.J."/>
            <person name="Salamov A.A."/>
            <person name="Labutti K."/>
            <person name="Zhao Z."/>
            <person name="Chiniquy J."/>
            <person name="Barry K."/>
            <person name="Brewer H.M."/>
            <person name="Purvine S.O."/>
            <person name="Wright A.T."/>
            <person name="Boxma B."/>
            <person name="Van Alen T."/>
            <person name="Hackstein J.H."/>
            <person name="Baker S.E."/>
            <person name="Grigoriev I.V."/>
            <person name="O'Malley M.A."/>
        </authorList>
    </citation>
    <scope>NUCLEOTIDE SEQUENCE [LARGE SCALE GENOMIC DNA]</scope>
    <source>
        <strain evidence="2">finn</strain>
    </source>
</reference>
<evidence type="ECO:0000313" key="1">
    <source>
        <dbReference type="EMBL" id="ORX35500.1"/>
    </source>
</evidence>
<dbReference type="Proteomes" id="UP000193719">
    <property type="component" value="Unassembled WGS sequence"/>
</dbReference>
<evidence type="ECO:0000313" key="2">
    <source>
        <dbReference type="Proteomes" id="UP000193719"/>
    </source>
</evidence>
<proteinExistence type="predicted"/>
<comment type="caution">
    <text evidence="1">The sequence shown here is derived from an EMBL/GenBank/DDBJ whole genome shotgun (WGS) entry which is preliminary data.</text>
</comment>
<dbReference type="AlphaFoldDB" id="A0A1Y1UBT0"/>
<sequence>MDQIKEYLNNNNDIIKNIDAVEIIGANHAAFLINNNIQICTFHWTKEQHTSSTVEWSSKSYLWGVRNHKDSVTYSESDFQKDINTNASDSHNSMNLIGNYHKWFNSTIEELRSLNRECENTENESVHHSIVTYECDHLIDEELVQPNSKFISSIIQDFSKECKFIENLLGEEDYYCCELEGIECEKDVKSGEMHITKNILISRFL</sequence>
<gene>
    <name evidence="1" type="ORF">BCR36DRAFT_375837</name>
</gene>